<evidence type="ECO:0000313" key="5">
    <source>
        <dbReference type="EMBL" id="CDY48414.1"/>
    </source>
</evidence>
<name>A0A078IG95_BRANA</name>
<dbReference type="PaxDb" id="3708-A0A078IG95"/>
<dbReference type="EMBL" id="LK032772">
    <property type="protein sequence ID" value="CDY48414.1"/>
    <property type="molecule type" value="Genomic_DNA"/>
</dbReference>
<dbReference type="Gene3D" id="6.10.140.2150">
    <property type="match status" value="1"/>
</dbReference>
<dbReference type="Gramene" id="CDY48416">
    <property type="protein sequence ID" value="CDY48416"/>
    <property type="gene ID" value="GSBRNA2T00089438001"/>
</dbReference>
<keyword evidence="4" id="KW-0812">Transmembrane</keyword>
<dbReference type="InterPro" id="IPR015421">
    <property type="entry name" value="PyrdxlP-dep_Trfase_major"/>
</dbReference>
<dbReference type="GO" id="GO:0016020">
    <property type="term" value="C:membrane"/>
    <property type="evidence" value="ECO:0007669"/>
    <property type="project" value="GOC"/>
</dbReference>
<feature type="transmembrane region" description="Helical" evidence="4">
    <location>
        <begin position="57"/>
        <end position="74"/>
    </location>
</feature>
<organism evidence="5 7">
    <name type="scientific">Brassica napus</name>
    <name type="common">Rape</name>
    <dbReference type="NCBI Taxonomy" id="3708"/>
    <lineage>
        <taxon>Eukaryota</taxon>
        <taxon>Viridiplantae</taxon>
        <taxon>Streptophyta</taxon>
        <taxon>Embryophyta</taxon>
        <taxon>Tracheophyta</taxon>
        <taxon>Spermatophyta</taxon>
        <taxon>Magnoliopsida</taxon>
        <taxon>eudicotyledons</taxon>
        <taxon>Gunneridae</taxon>
        <taxon>Pentapetalae</taxon>
        <taxon>rosids</taxon>
        <taxon>malvids</taxon>
        <taxon>Brassicales</taxon>
        <taxon>Brassicaceae</taxon>
        <taxon>Brassiceae</taxon>
        <taxon>Brassica</taxon>
    </lineage>
</organism>
<accession>A0A078IG95</accession>
<reference evidence="5 7" key="1">
    <citation type="journal article" date="2014" name="Science">
        <title>Plant genetics. Early allopolyploid evolution in the post-Neolithic Brassica napus oilseed genome.</title>
        <authorList>
            <person name="Chalhoub B."/>
            <person name="Denoeud F."/>
            <person name="Liu S."/>
            <person name="Parkin I.A."/>
            <person name="Tang H."/>
            <person name="Wang X."/>
            <person name="Chiquet J."/>
            <person name="Belcram H."/>
            <person name="Tong C."/>
            <person name="Samans B."/>
            <person name="Correa M."/>
            <person name="Da Silva C."/>
            <person name="Just J."/>
            <person name="Falentin C."/>
            <person name="Koh C.S."/>
            <person name="Le Clainche I."/>
            <person name="Bernard M."/>
            <person name="Bento P."/>
            <person name="Noel B."/>
            <person name="Labadie K."/>
            <person name="Alberti A."/>
            <person name="Charles M."/>
            <person name="Arnaud D."/>
            <person name="Guo H."/>
            <person name="Daviaud C."/>
            <person name="Alamery S."/>
            <person name="Jabbari K."/>
            <person name="Zhao M."/>
            <person name="Edger P.P."/>
            <person name="Chelaifa H."/>
            <person name="Tack D."/>
            <person name="Lassalle G."/>
            <person name="Mestiri I."/>
            <person name="Schnel N."/>
            <person name="Le Paslier M.C."/>
            <person name="Fan G."/>
            <person name="Renault V."/>
            <person name="Bayer P.E."/>
            <person name="Golicz A.A."/>
            <person name="Manoli S."/>
            <person name="Lee T.H."/>
            <person name="Thi V.H."/>
            <person name="Chalabi S."/>
            <person name="Hu Q."/>
            <person name="Fan C."/>
            <person name="Tollenaere R."/>
            <person name="Lu Y."/>
            <person name="Battail C."/>
            <person name="Shen J."/>
            <person name="Sidebottom C.H."/>
            <person name="Wang X."/>
            <person name="Canaguier A."/>
            <person name="Chauveau A."/>
            <person name="Berard A."/>
            <person name="Deniot G."/>
            <person name="Guan M."/>
            <person name="Liu Z."/>
            <person name="Sun F."/>
            <person name="Lim Y.P."/>
            <person name="Lyons E."/>
            <person name="Town C.D."/>
            <person name="Bancroft I."/>
            <person name="Wang X."/>
            <person name="Meng J."/>
            <person name="Ma J."/>
            <person name="Pires J.C."/>
            <person name="King G.J."/>
            <person name="Brunel D."/>
            <person name="Delourme R."/>
            <person name="Renard M."/>
            <person name="Aury J.M."/>
            <person name="Adams K.L."/>
            <person name="Batley J."/>
            <person name="Snowdon R.J."/>
            <person name="Tost J."/>
            <person name="Edwards D."/>
            <person name="Zhou Y."/>
            <person name="Hua W."/>
            <person name="Sharpe A.G."/>
            <person name="Paterson A.H."/>
            <person name="Guan C."/>
            <person name="Wincker P."/>
        </authorList>
    </citation>
    <scope>NUCLEOTIDE SEQUENCE [LARGE SCALE GENOMIC DNA]</scope>
    <source>
        <strain evidence="7">cv. Darmor-bzh</strain>
    </source>
</reference>
<proteinExistence type="predicted"/>
<evidence type="ECO:0000313" key="6">
    <source>
        <dbReference type="EMBL" id="CDY48416.1"/>
    </source>
</evidence>
<keyword evidence="2" id="KW-0663">Pyridoxal phosphate</keyword>
<feature type="transmembrane region" description="Helical" evidence="4">
    <location>
        <begin position="86"/>
        <end position="107"/>
    </location>
</feature>
<dbReference type="PANTHER" id="PTHR42735:SF6">
    <property type="entry name" value="SPHINGOSINE-1-PHOSPHATE LYASE 1"/>
    <property type="match status" value="1"/>
</dbReference>
<evidence type="ECO:0000256" key="1">
    <source>
        <dbReference type="ARBA" id="ARBA00001933"/>
    </source>
</evidence>
<gene>
    <name evidence="5" type="primary">BnaCnng16270D</name>
    <name evidence="6" type="synonym">BnaCnng16290D</name>
    <name evidence="5" type="ORF">GSBRNA2T00089434001</name>
    <name evidence="6" type="ORF">GSBRNA2T00089438001</name>
</gene>
<dbReference type="SUPFAM" id="SSF53383">
    <property type="entry name" value="PLP-dependent transferases"/>
    <property type="match status" value="1"/>
</dbReference>
<dbReference type="InterPro" id="IPR015424">
    <property type="entry name" value="PyrdxlP-dep_Trfase"/>
</dbReference>
<dbReference type="GO" id="GO:0008117">
    <property type="term" value="F:sphinganine-1-phosphate aldolase activity"/>
    <property type="evidence" value="ECO:0000318"/>
    <property type="project" value="GO_Central"/>
</dbReference>
<sequence>MKYKKGITRPEMIIPESGHSAYDKAAQYFSIKLWRVPVDKDFIADVKAMTRHVNRNTIIVIFVGSAPGFPHGIIDPIEVDPFFFTTVIFRTFMFSSINLFFFFYQLFKDLPYYLSGRAKIYGLAPKGTSTVLYRNHEIRKHQFVAGKYKQENYENLNFNDGAWAAMMSLGEEASKRLEDGMALECTTETQQVKANPGPITGGLAPIYGAAGKMPHRGIMVNDLLVSFMDSRY</sequence>
<dbReference type="Gene3D" id="3.40.640.10">
    <property type="entry name" value="Type I PLP-dependent aspartate aminotransferase-like (Major domain)"/>
    <property type="match status" value="1"/>
</dbReference>
<comment type="cofactor">
    <cofactor evidence="1">
        <name>pyridoxal 5'-phosphate</name>
        <dbReference type="ChEBI" id="CHEBI:597326"/>
    </cofactor>
</comment>
<evidence type="ECO:0000256" key="3">
    <source>
        <dbReference type="ARBA" id="ARBA00023239"/>
    </source>
</evidence>
<dbReference type="Proteomes" id="UP000028999">
    <property type="component" value="Unassembled WGS sequence"/>
</dbReference>
<dbReference type="AlphaFoldDB" id="A0A078IG95"/>
<evidence type="ECO:0000256" key="4">
    <source>
        <dbReference type="SAM" id="Phobius"/>
    </source>
</evidence>
<reference evidence="5" key="2">
    <citation type="submission" date="2014-06" db="EMBL/GenBank/DDBJ databases">
        <authorList>
            <person name="Genoscope - CEA"/>
        </authorList>
    </citation>
    <scope>NUCLEOTIDE SEQUENCE</scope>
</reference>
<evidence type="ECO:0000256" key="2">
    <source>
        <dbReference type="ARBA" id="ARBA00022898"/>
    </source>
</evidence>
<keyword evidence="4" id="KW-1133">Transmembrane helix</keyword>
<protein>
    <submittedName>
        <fullName evidence="5">BnaCnng16270D protein</fullName>
    </submittedName>
    <submittedName>
        <fullName evidence="6">BnaCnng16290D protein</fullName>
    </submittedName>
</protein>
<dbReference type="FunFam" id="6.10.140.2150:FF:000001">
    <property type="entry name" value="Sphingosine-1-phosphate lyase 1"/>
    <property type="match status" value="1"/>
</dbReference>
<dbReference type="STRING" id="3708.A0A078IG95"/>
<dbReference type="GO" id="GO:0030149">
    <property type="term" value="P:sphingolipid catabolic process"/>
    <property type="evidence" value="ECO:0000318"/>
    <property type="project" value="GO_Central"/>
</dbReference>
<dbReference type="Gramene" id="CDY48414">
    <property type="protein sequence ID" value="CDY48414"/>
    <property type="gene ID" value="GSBRNA2T00089434001"/>
</dbReference>
<dbReference type="PANTHER" id="PTHR42735">
    <property type="match status" value="1"/>
</dbReference>
<dbReference type="InterPro" id="IPR050477">
    <property type="entry name" value="GrpII_AminoAcid_Decarb"/>
</dbReference>
<keyword evidence="4" id="KW-0472">Membrane</keyword>
<evidence type="ECO:0000313" key="7">
    <source>
        <dbReference type="Proteomes" id="UP000028999"/>
    </source>
</evidence>
<dbReference type="EMBL" id="LK032772">
    <property type="protein sequence ID" value="CDY48416.1"/>
    <property type="molecule type" value="Genomic_DNA"/>
</dbReference>
<keyword evidence="7" id="KW-1185">Reference proteome</keyword>
<dbReference type="GO" id="GO:0005783">
    <property type="term" value="C:endoplasmic reticulum"/>
    <property type="evidence" value="ECO:0000318"/>
    <property type="project" value="GO_Central"/>
</dbReference>
<keyword evidence="3" id="KW-0456">Lyase</keyword>